<dbReference type="Gene3D" id="1.20.1740.10">
    <property type="entry name" value="Amino acid/polyamine transporter I"/>
    <property type="match status" value="1"/>
</dbReference>
<name>A0A8H3EMP7_9LECA</name>
<feature type="transmembrane region" description="Helical" evidence="6">
    <location>
        <begin position="217"/>
        <end position="239"/>
    </location>
</feature>
<dbReference type="InterPro" id="IPR050524">
    <property type="entry name" value="APC_YAT"/>
</dbReference>
<evidence type="ECO:0000256" key="2">
    <source>
        <dbReference type="ARBA" id="ARBA00022692"/>
    </source>
</evidence>
<gene>
    <name evidence="8" type="ORF">IMSHALPRED_006626</name>
</gene>
<feature type="transmembrane region" description="Helical" evidence="6">
    <location>
        <begin position="71"/>
        <end position="98"/>
    </location>
</feature>
<evidence type="ECO:0000256" key="3">
    <source>
        <dbReference type="ARBA" id="ARBA00022989"/>
    </source>
</evidence>
<accession>A0A8H3EMP7</accession>
<feature type="transmembrane region" description="Helical" evidence="6">
    <location>
        <begin position="288"/>
        <end position="313"/>
    </location>
</feature>
<evidence type="ECO:0000256" key="1">
    <source>
        <dbReference type="ARBA" id="ARBA00004141"/>
    </source>
</evidence>
<feature type="transmembrane region" description="Helical" evidence="6">
    <location>
        <begin position="110"/>
        <end position="133"/>
    </location>
</feature>
<dbReference type="PANTHER" id="PTHR43341:SF9">
    <property type="entry name" value="DICARBOXYLIC AMINO ACID PERMEASE"/>
    <property type="match status" value="1"/>
</dbReference>
<comment type="caution">
    <text evidence="8">The sequence shown here is derived from an EMBL/GenBank/DDBJ whole genome shotgun (WGS) entry which is preliminary data.</text>
</comment>
<dbReference type="GO" id="GO:0016020">
    <property type="term" value="C:membrane"/>
    <property type="evidence" value="ECO:0007669"/>
    <property type="project" value="UniProtKB-SubCell"/>
</dbReference>
<evidence type="ECO:0000313" key="8">
    <source>
        <dbReference type="EMBL" id="CAF9908268.1"/>
    </source>
</evidence>
<evidence type="ECO:0000256" key="6">
    <source>
        <dbReference type="SAM" id="Phobius"/>
    </source>
</evidence>
<evidence type="ECO:0000256" key="5">
    <source>
        <dbReference type="SAM" id="MobiDB-lite"/>
    </source>
</evidence>
<dbReference type="AlphaFoldDB" id="A0A8H3EMP7"/>
<dbReference type="InterPro" id="IPR004841">
    <property type="entry name" value="AA-permease/SLC12A_dom"/>
</dbReference>
<dbReference type="EMBL" id="CAJPDT010000004">
    <property type="protein sequence ID" value="CAF9908268.1"/>
    <property type="molecule type" value="Genomic_DNA"/>
</dbReference>
<dbReference type="PANTHER" id="PTHR43341">
    <property type="entry name" value="AMINO ACID PERMEASE"/>
    <property type="match status" value="1"/>
</dbReference>
<evidence type="ECO:0000259" key="7">
    <source>
        <dbReference type="Pfam" id="PF00324"/>
    </source>
</evidence>
<organism evidence="8 9">
    <name type="scientific">Imshaugia aleurites</name>
    <dbReference type="NCBI Taxonomy" id="172621"/>
    <lineage>
        <taxon>Eukaryota</taxon>
        <taxon>Fungi</taxon>
        <taxon>Dikarya</taxon>
        <taxon>Ascomycota</taxon>
        <taxon>Pezizomycotina</taxon>
        <taxon>Lecanoromycetes</taxon>
        <taxon>OSLEUM clade</taxon>
        <taxon>Lecanoromycetidae</taxon>
        <taxon>Lecanorales</taxon>
        <taxon>Lecanorineae</taxon>
        <taxon>Parmeliaceae</taxon>
        <taxon>Imshaugia</taxon>
    </lineage>
</organism>
<evidence type="ECO:0000313" key="9">
    <source>
        <dbReference type="Proteomes" id="UP000664534"/>
    </source>
</evidence>
<feature type="transmembrane region" description="Helical" evidence="6">
    <location>
        <begin position="140"/>
        <end position="157"/>
    </location>
</feature>
<feature type="transmembrane region" description="Helical" evidence="6">
    <location>
        <begin position="433"/>
        <end position="454"/>
    </location>
</feature>
<feature type="compositionally biased region" description="Basic and acidic residues" evidence="5">
    <location>
        <begin position="509"/>
        <end position="522"/>
    </location>
</feature>
<evidence type="ECO:0000256" key="4">
    <source>
        <dbReference type="ARBA" id="ARBA00023136"/>
    </source>
</evidence>
<keyword evidence="9" id="KW-1185">Reference proteome</keyword>
<feature type="transmembrane region" description="Helical" evidence="6">
    <location>
        <begin position="28"/>
        <end position="50"/>
    </location>
</feature>
<comment type="subcellular location">
    <subcellularLocation>
        <location evidence="1">Membrane</location>
        <topology evidence="1">Multi-pass membrane protein</topology>
    </subcellularLocation>
</comment>
<feature type="domain" description="Amino acid permease/ SLC12A" evidence="7">
    <location>
        <begin position="1"/>
        <end position="485"/>
    </location>
</feature>
<feature type="transmembrane region" description="Helical" evidence="6">
    <location>
        <begin position="375"/>
        <end position="397"/>
    </location>
</feature>
<dbReference type="GO" id="GO:0015171">
    <property type="term" value="F:amino acid transmembrane transporter activity"/>
    <property type="evidence" value="ECO:0007669"/>
    <property type="project" value="TreeGrafter"/>
</dbReference>
<feature type="transmembrane region" description="Helical" evidence="6">
    <location>
        <begin position="334"/>
        <end position="355"/>
    </location>
</feature>
<proteinExistence type="predicted"/>
<reference evidence="8" key="1">
    <citation type="submission" date="2021-03" db="EMBL/GenBank/DDBJ databases">
        <authorList>
            <person name="Tagirdzhanova G."/>
        </authorList>
    </citation>
    <scope>NUCLEOTIDE SEQUENCE</scope>
</reference>
<dbReference type="Pfam" id="PF00324">
    <property type="entry name" value="AA_permease"/>
    <property type="match status" value="1"/>
</dbReference>
<feature type="transmembrane region" description="Helical" evidence="6">
    <location>
        <begin position="177"/>
        <end position="197"/>
    </location>
</feature>
<keyword evidence="2 6" id="KW-0812">Transmembrane</keyword>
<keyword evidence="3 6" id="KW-1133">Transmembrane helix</keyword>
<feature type="region of interest" description="Disordered" evidence="5">
    <location>
        <begin position="509"/>
        <end position="532"/>
    </location>
</feature>
<protein>
    <recommendedName>
        <fullName evidence="7">Amino acid permease/ SLC12A domain-containing protein</fullName>
    </recommendedName>
</protein>
<dbReference type="OrthoDB" id="3900342at2759"/>
<dbReference type="PIRSF" id="PIRSF006060">
    <property type="entry name" value="AA_transporter"/>
    <property type="match status" value="1"/>
</dbReference>
<dbReference type="Proteomes" id="UP000664534">
    <property type="component" value="Unassembled WGS sequence"/>
</dbReference>
<sequence length="532" mass="58791">MITISSVIGVTVFYGDGEALEVAGPSGALLAFAIVGATAICVMEGISEMIQMFPTPNAIMEFVRVFVDEDLAWVVGVAYWYAYAAIFTTQIVAAASFTEYWGLAQVYQTVFFYFVAPFSILFINFAGVFYYGWIETVGGTLKICMVIGGGILMYVIHGKSTVGSEHINEGFRNNPDFASNPRIAGCYVLPIIAYGFLGVEQVSVTAFEARDLRSLRFASRTVAYFIISIYLFCAIGEILNVDWKDPALPQIYGGTNRASVKMDGSVHKSSAVIVIAAVKAGYSRSAGLLNGCMIFSALSASNTGLYIASRSLYGMTRKVNPWRWFRFLRFLGSIWPKTGVPMWAVFFSFIAFYWLPFLQLHGGVAIADLIEIMSISAAVSCLLVWASLCLAFIRYWAWLGKHKEYIARVYPEHDRNAQSSQASTFLGGLQPALAILGLIASLTIVLVFTTATWWSTPPTFRKVAVAYGAPVVLTAFFIVLKAFTRRGYVKLDNDVATLQRAIEYLKQPKREQQTRERQKRSNIELLGSSGHN</sequence>
<feature type="transmembrane region" description="Helical" evidence="6">
    <location>
        <begin position="460"/>
        <end position="480"/>
    </location>
</feature>
<keyword evidence="4 6" id="KW-0472">Membrane</keyword>